<dbReference type="Gene3D" id="3.40.228.10">
    <property type="entry name" value="Dimethylsulfoxide Reductase, domain 2"/>
    <property type="match status" value="1"/>
</dbReference>
<dbReference type="SUPFAM" id="SSF54292">
    <property type="entry name" value="2Fe-2S ferredoxin-like"/>
    <property type="match status" value="1"/>
</dbReference>
<dbReference type="InParanoid" id="D9Q133"/>
<dbReference type="SUPFAM" id="SSF54862">
    <property type="entry name" value="4Fe-4S ferredoxins"/>
    <property type="match status" value="1"/>
</dbReference>
<evidence type="ECO:0000313" key="13">
    <source>
        <dbReference type="Proteomes" id="UP000000346"/>
    </source>
</evidence>
<dbReference type="Gene3D" id="3.40.50.740">
    <property type="match status" value="1"/>
</dbReference>
<feature type="domain" description="4Fe-4S ferredoxin-type" evidence="10">
    <location>
        <begin position="169"/>
        <end position="199"/>
    </location>
</feature>
<evidence type="ECO:0000259" key="9">
    <source>
        <dbReference type="PROSITE" id="PS51085"/>
    </source>
</evidence>
<feature type="domain" description="4Fe-4S Mo/W bis-MGD-type" evidence="11">
    <location>
        <begin position="204"/>
        <end position="259"/>
    </location>
</feature>
<feature type="domain" description="2Fe-2S ferredoxin-type" evidence="9">
    <location>
        <begin position="1"/>
        <end position="78"/>
    </location>
</feature>
<keyword evidence="13" id="KW-1185">Reference proteome</keyword>
<dbReference type="FunFam" id="3.30.70.20:FF:000035">
    <property type="entry name" value="Iron hydrogenase 1"/>
    <property type="match status" value="1"/>
</dbReference>
<dbReference type="InterPro" id="IPR017900">
    <property type="entry name" value="4Fe4S_Fe_S_CS"/>
</dbReference>
<keyword evidence="5" id="KW-0677">Repeat</keyword>
<dbReference type="KEGG" id="asc:ASAC_0614"/>
<feature type="domain" description="4Fe-4S ferredoxin-type" evidence="10">
    <location>
        <begin position="127"/>
        <end position="156"/>
    </location>
</feature>
<evidence type="ECO:0000256" key="1">
    <source>
        <dbReference type="ARBA" id="ARBA00022485"/>
    </source>
</evidence>
<proteinExistence type="predicted"/>
<dbReference type="PROSITE" id="PS51379">
    <property type="entry name" value="4FE4S_FER_2"/>
    <property type="match status" value="2"/>
</dbReference>
<evidence type="ECO:0000256" key="2">
    <source>
        <dbReference type="ARBA" id="ARBA00022714"/>
    </source>
</evidence>
<dbReference type="SUPFAM" id="SSF53706">
    <property type="entry name" value="Formate dehydrogenase/DMSO reductase, domains 1-3"/>
    <property type="match status" value="1"/>
</dbReference>
<evidence type="ECO:0000256" key="5">
    <source>
        <dbReference type="ARBA" id="ARBA00022737"/>
    </source>
</evidence>
<dbReference type="Gene3D" id="3.10.20.740">
    <property type="match status" value="1"/>
</dbReference>
<name>D9Q133_ACIS3</name>
<dbReference type="GO" id="GO:0016491">
    <property type="term" value="F:oxidoreductase activity"/>
    <property type="evidence" value="ECO:0007669"/>
    <property type="project" value="InterPro"/>
</dbReference>
<dbReference type="InterPro" id="IPR050123">
    <property type="entry name" value="Prok_molybdopt-oxidoreductase"/>
</dbReference>
<accession>D9Q133</accession>
<dbReference type="AlphaFoldDB" id="D9Q133"/>
<evidence type="ECO:0000256" key="4">
    <source>
        <dbReference type="ARBA" id="ARBA00022723"/>
    </source>
</evidence>
<evidence type="ECO:0000256" key="7">
    <source>
        <dbReference type="ARBA" id="ARBA00023014"/>
    </source>
</evidence>
<dbReference type="Pfam" id="PF00384">
    <property type="entry name" value="Molybdopterin"/>
    <property type="match status" value="1"/>
</dbReference>
<dbReference type="GO" id="GO:0051539">
    <property type="term" value="F:4 iron, 4 sulfur cluster binding"/>
    <property type="evidence" value="ECO:0007669"/>
    <property type="project" value="UniProtKB-KW"/>
</dbReference>
<dbReference type="GO" id="GO:0046872">
    <property type="term" value="F:metal ion binding"/>
    <property type="evidence" value="ECO:0007669"/>
    <property type="project" value="UniProtKB-KW"/>
</dbReference>
<evidence type="ECO:0000259" key="11">
    <source>
        <dbReference type="PROSITE" id="PS51669"/>
    </source>
</evidence>
<keyword evidence="3" id="KW-0874">Quinone</keyword>
<keyword evidence="1" id="KW-0004">4Fe-4S</keyword>
<dbReference type="PROSITE" id="PS51669">
    <property type="entry name" value="4FE4S_MOW_BIS_MGD"/>
    <property type="match status" value="1"/>
</dbReference>
<dbReference type="Proteomes" id="UP000000346">
    <property type="component" value="Chromosome"/>
</dbReference>
<dbReference type="PROSITE" id="PS51085">
    <property type="entry name" value="2FE2S_FER_2"/>
    <property type="match status" value="1"/>
</dbReference>
<dbReference type="PANTHER" id="PTHR43105:SF10">
    <property type="entry name" value="NADH-QUINONE OXIDOREDUCTASE SUBUNIT G"/>
    <property type="match status" value="1"/>
</dbReference>
<dbReference type="eggNOG" id="arCOG01492">
    <property type="taxonomic scope" value="Archaea"/>
</dbReference>
<dbReference type="GO" id="GO:0048038">
    <property type="term" value="F:quinone binding"/>
    <property type="evidence" value="ECO:0007669"/>
    <property type="project" value="UniProtKB-KW"/>
</dbReference>
<evidence type="ECO:0000313" key="12">
    <source>
        <dbReference type="EMBL" id="ADL19021.1"/>
    </source>
</evidence>
<keyword evidence="4" id="KW-0479">Metal-binding</keyword>
<dbReference type="HOGENOM" id="CLU_000422_4_0_2"/>
<dbReference type="InterPro" id="IPR000283">
    <property type="entry name" value="NADH_UbQ_OxRdtase_75kDa_su_CS"/>
</dbReference>
<dbReference type="Pfam" id="PF12838">
    <property type="entry name" value="Fer4_7"/>
    <property type="match status" value="1"/>
</dbReference>
<keyword evidence="6" id="KW-0408">Iron</keyword>
<evidence type="ECO:0000256" key="6">
    <source>
        <dbReference type="ARBA" id="ARBA00023004"/>
    </source>
</evidence>
<keyword evidence="7" id="KW-0411">Iron-sulfur</keyword>
<dbReference type="GO" id="GO:0008137">
    <property type="term" value="F:NADH dehydrogenase (ubiquinone) activity"/>
    <property type="evidence" value="ECO:0007669"/>
    <property type="project" value="InterPro"/>
</dbReference>
<protein>
    <submittedName>
        <fullName evidence="12">NAD(P)+-dependent formate dehydrogenase, alpha subunit</fullName>
    </submittedName>
</protein>
<dbReference type="CDD" id="cd00207">
    <property type="entry name" value="fer2"/>
    <property type="match status" value="1"/>
</dbReference>
<dbReference type="EMBL" id="CP001742">
    <property type="protein sequence ID" value="ADL19021.1"/>
    <property type="molecule type" value="Genomic_DNA"/>
</dbReference>
<dbReference type="Gene3D" id="3.30.70.20">
    <property type="match status" value="1"/>
</dbReference>
<dbReference type="Pfam" id="PF13510">
    <property type="entry name" value="Fer2_4"/>
    <property type="match status" value="1"/>
</dbReference>
<reference evidence="12 13" key="1">
    <citation type="journal article" date="2010" name="Appl. Environ. Microbiol.">
        <title>The genome sequence of the crenarchaeon Acidilobus saccharovorans supports a new order, Acidilobales, and suggests an important ecological role in terrestrial acidic hot springs.</title>
        <authorList>
            <person name="Mardanov A.V."/>
            <person name="Svetlitchnyi V.A."/>
            <person name="Beletsky A.V."/>
            <person name="Prokofeva M.I."/>
            <person name="Bonch-Osmolovskaya E.A."/>
            <person name="Ravin N.V."/>
            <person name="Skryabin K.G."/>
        </authorList>
    </citation>
    <scope>NUCLEOTIDE SEQUENCE [LARGE SCALE GENOMIC DNA]</scope>
    <source>
        <strain evidence="13">DSM 16705 / JCM 18335 / VKM B-2471 / 345-15</strain>
    </source>
</reference>
<evidence type="ECO:0000256" key="8">
    <source>
        <dbReference type="ARBA" id="ARBA00034078"/>
    </source>
</evidence>
<evidence type="ECO:0000256" key="3">
    <source>
        <dbReference type="ARBA" id="ARBA00022719"/>
    </source>
</evidence>
<organism evidence="12 13">
    <name type="scientific">Acidilobus saccharovorans (strain DSM 16705 / JCM 18335 / VKM B-2471 / 345-15)</name>
    <dbReference type="NCBI Taxonomy" id="666510"/>
    <lineage>
        <taxon>Archaea</taxon>
        <taxon>Thermoproteota</taxon>
        <taxon>Thermoprotei</taxon>
        <taxon>Acidilobales</taxon>
        <taxon>Acidilobaceae</taxon>
        <taxon>Acidilobus</taxon>
    </lineage>
</organism>
<dbReference type="OrthoDB" id="23833at2157"/>
<dbReference type="GO" id="GO:0051537">
    <property type="term" value="F:2 iron, 2 sulfur cluster binding"/>
    <property type="evidence" value="ECO:0007669"/>
    <property type="project" value="UniProtKB-KW"/>
</dbReference>
<dbReference type="InterPro" id="IPR017896">
    <property type="entry name" value="4Fe4S_Fe-S-bd"/>
</dbReference>
<dbReference type="InterPro" id="IPR006656">
    <property type="entry name" value="Mopterin_OxRdtase"/>
</dbReference>
<dbReference type="InterPro" id="IPR036010">
    <property type="entry name" value="2Fe-2S_ferredoxin-like_sf"/>
</dbReference>
<dbReference type="GO" id="GO:0016020">
    <property type="term" value="C:membrane"/>
    <property type="evidence" value="ECO:0007669"/>
    <property type="project" value="InterPro"/>
</dbReference>
<dbReference type="PANTHER" id="PTHR43105">
    <property type="entry name" value="RESPIRATORY NITRATE REDUCTASE"/>
    <property type="match status" value="1"/>
</dbReference>
<keyword evidence="2" id="KW-0001">2Fe-2S</keyword>
<dbReference type="PROSITE" id="PS00641">
    <property type="entry name" value="COMPLEX1_75K_1"/>
    <property type="match status" value="1"/>
</dbReference>
<sequence>MPVKVIIDGREVVLEKPTTILNAARRAGIDIPSLCYDERLSPYGSCRLCLVEVKGRGLVTACTTYVQDGMEVSTETPEVVEHRKVILGMLAERHPRDARGRLAELFKRYGVEPGGEERPELVDDSHPLLRFDFSRCVLCYSCVRVCDEYIGRLIWRAMYRGQQTVVIPETGKFGTSSCISCRACVDVCPSGAIVDKVMSSSVPDRWGETACSMCSLSCPVRVGLSGSRPVYVDGDRGQLPFSAECLKGKYHWEDLVYVPERPEGPRVRSNGLWSKAGWDDALKAVAQGLREAVRDGGPSSVGVIVSSRLTAEAYYLSQLLARAGLGTNNVDTASTLLPSTGELTPIGGPLPTVPFTAVQDADVIVTIGQVEEYHPALASAIRRQSLQGYSRLVVISTKDDKLSRFADVFVESGQEHMQAAVRAVEASLAEGGRVDVAGASKYLPGAASLALSLRSLGGSRASRQAGVDEGAVRAAAETIASAGRLVIVSELDGTPGVASESLSLAALSGALSREGSGLLPLLSYFDNYEAVAFGVSPSRLPGGLRLDEARGLEGAWKVSVPGEPGMSSAEMIEAARDGRLRALVIIGYDLASPSPMRESILEAMSRVPLVVSISPAAGVGVSYASKFHLPLASHVEEEGVYVSADGRLTLARGNVVINNAMRGWEVASRLLEALGYQRRYSSSRDAWDELRSLVKAPLPDYDSMARGPAKVDLRRMAA</sequence>
<dbReference type="GeneID" id="9498847"/>
<gene>
    <name evidence="12" type="ordered locus">ASAC_0614</name>
</gene>
<dbReference type="GO" id="GO:0042773">
    <property type="term" value="P:ATP synthesis coupled electron transport"/>
    <property type="evidence" value="ECO:0007669"/>
    <property type="project" value="InterPro"/>
</dbReference>
<dbReference type="Gene3D" id="2.20.25.90">
    <property type="entry name" value="ADC-like domains"/>
    <property type="match status" value="1"/>
</dbReference>
<dbReference type="STRING" id="666510.ASAC_0614"/>
<dbReference type="RefSeq" id="WP_013266533.1">
    <property type="nucleotide sequence ID" value="NC_014374.1"/>
</dbReference>
<dbReference type="Pfam" id="PF04879">
    <property type="entry name" value="Molybdop_Fe4S4"/>
    <property type="match status" value="1"/>
</dbReference>
<dbReference type="InterPro" id="IPR001041">
    <property type="entry name" value="2Fe-2S_ferredoxin-type"/>
</dbReference>
<evidence type="ECO:0000259" key="10">
    <source>
        <dbReference type="PROSITE" id="PS51379"/>
    </source>
</evidence>
<dbReference type="InterPro" id="IPR006963">
    <property type="entry name" value="Mopterin_OxRdtase_4Fe-4S_dom"/>
</dbReference>
<comment type="cofactor">
    <cofactor evidence="8">
        <name>[2Fe-2S] cluster</name>
        <dbReference type="ChEBI" id="CHEBI:190135"/>
    </cofactor>
</comment>
<dbReference type="PROSITE" id="PS00198">
    <property type="entry name" value="4FE4S_FER_1"/>
    <property type="match status" value="1"/>
</dbReference>